<reference evidence="9 10" key="1">
    <citation type="submission" date="2023-12" db="EMBL/GenBank/DDBJ databases">
        <title>Genome sequencing and assembly of bacterial species from a model synthetic community.</title>
        <authorList>
            <person name="Hogle S.L."/>
        </authorList>
    </citation>
    <scope>NUCLEOTIDE SEQUENCE [LARGE SCALE GENOMIC DNA]</scope>
    <source>
        <strain evidence="9 10">HAMBI_3031</strain>
    </source>
</reference>
<gene>
    <name evidence="9" type="ORF">U0035_21140</name>
</gene>
<evidence type="ECO:0000256" key="7">
    <source>
        <dbReference type="ARBA" id="ARBA00049663"/>
    </source>
</evidence>
<evidence type="ECO:0000256" key="2">
    <source>
        <dbReference type="ARBA" id="ARBA00022448"/>
    </source>
</evidence>
<feature type="transmembrane region" description="Helical" evidence="8">
    <location>
        <begin position="423"/>
        <end position="439"/>
    </location>
</feature>
<evidence type="ECO:0000256" key="5">
    <source>
        <dbReference type="ARBA" id="ARBA00022989"/>
    </source>
</evidence>
<dbReference type="RefSeq" id="WP_114790917.1">
    <property type="nucleotide sequence ID" value="NZ_CP139960.1"/>
</dbReference>
<keyword evidence="4 8" id="KW-0812">Transmembrane</keyword>
<dbReference type="NCBIfam" id="TIGR00791">
    <property type="entry name" value="gntP"/>
    <property type="match status" value="1"/>
</dbReference>
<dbReference type="InterPro" id="IPR003474">
    <property type="entry name" value="Glcn_transporter"/>
</dbReference>
<proteinExistence type="inferred from homology"/>
<evidence type="ECO:0000313" key="10">
    <source>
        <dbReference type="Proteomes" id="UP001325680"/>
    </source>
</evidence>
<dbReference type="PIRSF" id="PIRSF002746">
    <property type="entry name" value="Gluconate_transporter"/>
    <property type="match status" value="1"/>
</dbReference>
<comment type="similarity">
    <text evidence="7">Belongs to the GntP permease family.</text>
</comment>
<dbReference type="Pfam" id="PF02447">
    <property type="entry name" value="GntP_permease"/>
    <property type="match status" value="1"/>
</dbReference>
<feature type="transmembrane region" description="Helical" evidence="8">
    <location>
        <begin position="380"/>
        <end position="403"/>
    </location>
</feature>
<dbReference type="PANTHER" id="PTHR30354">
    <property type="entry name" value="GNT FAMILY GLUCONATE TRANSPORTER"/>
    <property type="match status" value="1"/>
</dbReference>
<protein>
    <submittedName>
        <fullName evidence="9">Gluconate:H+ symporter</fullName>
    </submittedName>
</protein>
<feature type="transmembrane region" description="Helical" evidence="8">
    <location>
        <begin position="340"/>
        <end position="368"/>
    </location>
</feature>
<evidence type="ECO:0000256" key="6">
    <source>
        <dbReference type="ARBA" id="ARBA00023136"/>
    </source>
</evidence>
<organism evidence="9 10">
    <name type="scientific">Niabella yanshanensis</name>
    <dbReference type="NCBI Taxonomy" id="577386"/>
    <lineage>
        <taxon>Bacteria</taxon>
        <taxon>Pseudomonadati</taxon>
        <taxon>Bacteroidota</taxon>
        <taxon>Chitinophagia</taxon>
        <taxon>Chitinophagales</taxon>
        <taxon>Chitinophagaceae</taxon>
        <taxon>Niabella</taxon>
    </lineage>
</organism>
<feature type="transmembrane region" description="Helical" evidence="8">
    <location>
        <begin position="266"/>
        <end position="285"/>
    </location>
</feature>
<dbReference type="PANTHER" id="PTHR30354:SF22">
    <property type="entry name" value="HIGH-AFFINITY GLUCONATE TRANSPORTER"/>
    <property type="match status" value="1"/>
</dbReference>
<comment type="subcellular location">
    <subcellularLocation>
        <location evidence="1">Cell membrane</location>
        <topology evidence="1">Multi-pass membrane protein</topology>
    </subcellularLocation>
</comment>
<evidence type="ECO:0000256" key="1">
    <source>
        <dbReference type="ARBA" id="ARBA00004651"/>
    </source>
</evidence>
<feature type="transmembrane region" description="Helical" evidence="8">
    <location>
        <begin position="297"/>
        <end position="320"/>
    </location>
</feature>
<sequence>MSPIILLILGMALLLLLITAAKLNAFLALFITTLFIGLTNGMQPAVCIAAMSKGVGDILGSVIVVLGFGVMLGSILTETGATRQISNRLLQLFGNRNAKLAVCVTSFSVGLALFYNAGFVVLIPLVFTIALETKTSLIYLAIAMAAPLSVTHGFLPPHPGPTAIASIFKADIGLTLLYGLCISVPVLALAGLWFPEWVKKISTKPLAGIFSQQTDASAREPGFAVSLFVALVPVILLAVSTVSLQLYGFPEGPLRQFFLFIGDPGMSLLVAVLLAIIFLGAFRGVKISMLMERSGNAVGAIAAIILITAAGGALKQVLIASGTAEAITGYFKDSTLPPLLLGWMVATVLRIAIGSATVAGLTAAGIVQPLVVAMHVNPQLMVLSIGAGSLMCSHVNDTGFWMFKEYLGLSLKDTFKSWTVMESVIGVAGLGGVLLLDLFV</sequence>
<evidence type="ECO:0000256" key="8">
    <source>
        <dbReference type="SAM" id="Phobius"/>
    </source>
</evidence>
<evidence type="ECO:0000256" key="3">
    <source>
        <dbReference type="ARBA" id="ARBA00022475"/>
    </source>
</evidence>
<evidence type="ECO:0000256" key="4">
    <source>
        <dbReference type="ARBA" id="ARBA00022692"/>
    </source>
</evidence>
<evidence type="ECO:0000313" key="9">
    <source>
        <dbReference type="EMBL" id="WQD38178.1"/>
    </source>
</evidence>
<accession>A0ABZ0W4K3</accession>
<name>A0ABZ0W4K3_9BACT</name>
<keyword evidence="6 8" id="KW-0472">Membrane</keyword>
<feature type="transmembrane region" description="Helical" evidence="8">
    <location>
        <begin position="58"/>
        <end position="77"/>
    </location>
</feature>
<keyword evidence="10" id="KW-1185">Reference proteome</keyword>
<feature type="transmembrane region" description="Helical" evidence="8">
    <location>
        <begin position="137"/>
        <end position="155"/>
    </location>
</feature>
<keyword evidence="3" id="KW-1003">Cell membrane</keyword>
<feature type="transmembrane region" description="Helical" evidence="8">
    <location>
        <begin position="223"/>
        <end position="246"/>
    </location>
</feature>
<feature type="transmembrane region" description="Helical" evidence="8">
    <location>
        <begin position="97"/>
        <end position="130"/>
    </location>
</feature>
<dbReference type="Proteomes" id="UP001325680">
    <property type="component" value="Chromosome"/>
</dbReference>
<dbReference type="EMBL" id="CP139960">
    <property type="protein sequence ID" value="WQD38178.1"/>
    <property type="molecule type" value="Genomic_DNA"/>
</dbReference>
<keyword evidence="2" id="KW-0813">Transport</keyword>
<keyword evidence="5 8" id="KW-1133">Transmembrane helix</keyword>
<feature type="transmembrane region" description="Helical" evidence="8">
    <location>
        <begin position="175"/>
        <end position="194"/>
    </location>
</feature>